<dbReference type="EMBL" id="GIFC01002945">
    <property type="protein sequence ID" value="MXU85028.1"/>
    <property type="molecule type" value="Transcribed_RNA"/>
</dbReference>
<accession>A0A6B0U0E6</accession>
<name>A0A6B0U0E6_IXORI</name>
<protein>
    <submittedName>
        <fullName evidence="1">Putative secreted protein</fullName>
    </submittedName>
</protein>
<dbReference type="AlphaFoldDB" id="A0A6B0U0E6"/>
<evidence type="ECO:0000313" key="1">
    <source>
        <dbReference type="EMBL" id="MXU85028.1"/>
    </source>
</evidence>
<organism evidence="1">
    <name type="scientific">Ixodes ricinus</name>
    <name type="common">Common tick</name>
    <name type="synonym">Acarus ricinus</name>
    <dbReference type="NCBI Taxonomy" id="34613"/>
    <lineage>
        <taxon>Eukaryota</taxon>
        <taxon>Metazoa</taxon>
        <taxon>Ecdysozoa</taxon>
        <taxon>Arthropoda</taxon>
        <taxon>Chelicerata</taxon>
        <taxon>Arachnida</taxon>
        <taxon>Acari</taxon>
        <taxon>Parasitiformes</taxon>
        <taxon>Ixodida</taxon>
        <taxon>Ixodoidea</taxon>
        <taxon>Ixodidae</taxon>
        <taxon>Ixodinae</taxon>
        <taxon>Ixodes</taxon>
    </lineage>
</organism>
<proteinExistence type="predicted"/>
<reference evidence="1" key="1">
    <citation type="submission" date="2019-12" db="EMBL/GenBank/DDBJ databases">
        <title>An insight into the sialome of adult female Ixodes ricinus ticks feeding for 6 days.</title>
        <authorList>
            <person name="Perner J."/>
            <person name="Ribeiro J.M.C."/>
        </authorList>
    </citation>
    <scope>NUCLEOTIDE SEQUENCE</scope>
    <source>
        <strain evidence="1">Semi-engorged</strain>
        <tissue evidence="1">Salivary glands</tissue>
    </source>
</reference>
<sequence length="84" mass="9797">MLPVVVFLRKFCTNRINADLVVSTWSAIRHRIFETTCILCIVYATAHETFSSVRNVICIAHRTFENSSWMSSRTVLFCFEICCW</sequence>